<keyword evidence="1" id="KW-1133">Transmembrane helix</keyword>
<dbReference type="EMBL" id="VSKL01000005">
    <property type="protein sequence ID" value="TYB71920.1"/>
    <property type="molecule type" value="Genomic_DNA"/>
</dbReference>
<reference evidence="2 3" key="1">
    <citation type="submission" date="2019-08" db="EMBL/GenBank/DDBJ databases">
        <title>Genomes of Antarctic Bizionia species.</title>
        <authorList>
            <person name="Bowman J.P."/>
        </authorList>
    </citation>
    <scope>NUCLEOTIDE SEQUENCE [LARGE SCALE GENOMIC DNA]</scope>
    <source>
        <strain evidence="2 3">APA-1</strain>
    </source>
</reference>
<dbReference type="Proteomes" id="UP000324358">
    <property type="component" value="Unassembled WGS sequence"/>
</dbReference>
<sequence>MNFLQILFINSGRLQFGSIEHVLPIGLAILFCSVLIRFARKKLSTNQKHLVFKWLGIFVSLTIVLFHAHKISLGGYAISKDLPLFLCSFLALIIPVFTSCKKYWMYEILLFWIIAGTLQGVITPDIAEGFPSLDYFRYWIVHLGLLTIIFYATFVLHMRPKFKSVIKSFLALQVYVATIMLINYVLNSNYFYLNRKPESASALDYLGDYPYYLLVVELILIPFFLLIYLPFYLTRKKKKLTSE</sequence>
<evidence type="ECO:0000313" key="3">
    <source>
        <dbReference type="Proteomes" id="UP000324358"/>
    </source>
</evidence>
<feature type="transmembrane region" description="Helical" evidence="1">
    <location>
        <begin position="211"/>
        <end position="233"/>
    </location>
</feature>
<feature type="transmembrane region" description="Helical" evidence="1">
    <location>
        <begin position="168"/>
        <end position="186"/>
    </location>
</feature>
<feature type="transmembrane region" description="Helical" evidence="1">
    <location>
        <begin position="75"/>
        <end position="97"/>
    </location>
</feature>
<feature type="transmembrane region" description="Helical" evidence="1">
    <location>
        <begin position="104"/>
        <end position="123"/>
    </location>
</feature>
<protein>
    <submittedName>
        <fullName evidence="2">TIGR02206 family membrane protein</fullName>
    </submittedName>
</protein>
<keyword evidence="1" id="KW-0472">Membrane</keyword>
<feature type="transmembrane region" description="Helical" evidence="1">
    <location>
        <begin position="135"/>
        <end position="156"/>
    </location>
</feature>
<organism evidence="2 3">
    <name type="scientific">Bizionia algoritergicola</name>
    <dbReference type="NCBI Taxonomy" id="291187"/>
    <lineage>
        <taxon>Bacteria</taxon>
        <taxon>Pseudomonadati</taxon>
        <taxon>Bacteroidota</taxon>
        <taxon>Flavobacteriia</taxon>
        <taxon>Flavobacteriales</taxon>
        <taxon>Flavobacteriaceae</taxon>
        <taxon>Bizionia</taxon>
    </lineage>
</organism>
<dbReference type="OrthoDB" id="9813172at2"/>
<evidence type="ECO:0000313" key="2">
    <source>
        <dbReference type="EMBL" id="TYB71920.1"/>
    </source>
</evidence>
<name>A0A5D0QRX1_9FLAO</name>
<dbReference type="AlphaFoldDB" id="A0A5D0QRX1"/>
<comment type="caution">
    <text evidence="2">The sequence shown here is derived from an EMBL/GenBank/DDBJ whole genome shotgun (WGS) entry which is preliminary data.</text>
</comment>
<feature type="transmembrane region" description="Helical" evidence="1">
    <location>
        <begin position="21"/>
        <end position="39"/>
    </location>
</feature>
<keyword evidence="3" id="KW-1185">Reference proteome</keyword>
<proteinExistence type="predicted"/>
<dbReference type="InterPro" id="IPR011737">
    <property type="entry name" value="CHP02206_TP0381"/>
</dbReference>
<keyword evidence="1" id="KW-0812">Transmembrane</keyword>
<evidence type="ECO:0000256" key="1">
    <source>
        <dbReference type="SAM" id="Phobius"/>
    </source>
</evidence>
<accession>A0A5D0QRX1</accession>
<feature type="transmembrane region" description="Helical" evidence="1">
    <location>
        <begin position="51"/>
        <end position="69"/>
    </location>
</feature>
<dbReference type="RefSeq" id="WP_066253433.1">
    <property type="nucleotide sequence ID" value="NZ_VSKL01000005.1"/>
</dbReference>
<gene>
    <name evidence="2" type="ORF">ES675_12175</name>
</gene>
<dbReference type="Pfam" id="PF14808">
    <property type="entry name" value="TMEM164"/>
    <property type="match status" value="1"/>
</dbReference>
<dbReference type="NCBIfam" id="TIGR02206">
    <property type="entry name" value="intg_mem_TP0381"/>
    <property type="match status" value="1"/>
</dbReference>